<feature type="transmembrane region" description="Helical" evidence="2">
    <location>
        <begin position="1652"/>
        <end position="1673"/>
    </location>
</feature>
<feature type="repeat" description="ANK" evidence="1">
    <location>
        <begin position="536"/>
        <end position="562"/>
    </location>
</feature>
<dbReference type="PANTHER" id="PTHR24121">
    <property type="entry name" value="NO MECHANORECEPTOR POTENTIAL C, ISOFORM D-RELATED"/>
    <property type="match status" value="1"/>
</dbReference>
<dbReference type="KEGG" id="dcr:108208771"/>
<keyword evidence="5" id="KW-1185">Reference proteome</keyword>
<sequence length="1752" mass="196049">MDLASTIVFYIDAELEMDADRVDEDGETILHIASRNGNTERVRFILREFANKNLLVKLSHYKHTALHMAIYEGHTEVAEILIDAARHLPPPADDNDKSVTSFQAFLRQGDKDMDTALHAAVMEGNVSIVKLLVEADPSDTHIQNNDGKTPMYIAVEKGLNDIADIISTTCITPSLDGPHGSTVVCIKNLDQGKSPGGTLYKIMDRYALYVAAIEGDADAIHNLEMRANMLNRGEETILHGESQNKYAERVRVILREFAKKNLLATLTAEKQTALHLAAINGHTELAEILIDAARHLPTSFQAFLRKADKLLNTALHRAVMEGHPSIVKLLVEADPTDTHLQNDEGKTPMYIAVEKELNDNFDNVQSSKKNIVSDNHCMVDIISTTCKAPSLDGPDGSTVMRNTNLGQAKSPGGGLYRIMDKDALYAAAIAGNADAISILEMQADRLDRNGKTILHVESGDGKTEHVAFILKEFAPKNLLVRLDNQQVTALMLAAYYGHAEVVNLLIDAARHLPPPSSADDNPITSFQAFLRHANQESETALHAAVKKGHVDIAKILVEADPNDKHIQNKYGKTPIYMAAKNGYHQIVKLICKTCTAPPDLDGPAGSTTVLHVAIKNLNKAKKEDRDVIGRIIESVKGVRDHQGKYGRDERLINFFNRTDQKKCMVLELAVEGNYLDVVKLIFEENPVYRLRKPRHRDLIGIKPLVYKAMDKEYNEMVNLLTETYERLIREANERRVQTNAALNLEFAIMSQLIHAISIRLEDFAMMVLHGWRRAKFEFVDNMGWTVLHHATYYEFNSILDYIVRVQQELEHPFSYQDMISTPFHVAAQKGYTSTVKLLLDKWPSTSQAYTAVDKNGQNILHLAALQSNKEIIQCSIKKCPEEYKKKFINEMDNNGDTPLHILILRGCFVPELLRYEGIDMTIKNKKRWTPADMLYFEDQIADDQVQIKIALDGIQTDGKIDIFSSSVLPSKRMRKDEILKKETQSKTHEKYAGMKEDPDAIASCFADAIAGDAISKAALKMKVDKVNELGETILHVESKKGDIDNVQFIVSSFAKKNLLDKLDRSNQTALHLAAQHGHTQVVEALVHAAKKLFCSANDDANIPVSSFQNFVRQANVPDKNTTLHLAVLNNNVAIVKLLVEADPYDDHVQNNVGKTPIYIASENGYKDIVREICSTCNALSIDGPDGTTALHALIQNIGPVTEGESDVIGMMVHAAKRWSSEQNASAVDFEEIFRRTDKSGRTVLQLAVERNDVDAVRLILKEDPANQLGRDIKRNGLMRLISNAIDNGYSDDIIKSLSETYKAGITDPDYKEALALILAIQKLDKDSVLSLLRKAKKLVSFTEDNGWTPLHYAVYCEFDSILDAIIKAQKEVGYSFVYRNMESTPFYVAVRHGYTSTLVRLLESWPALSSAAESPYTIVTEDGKNILHLAAAADAAENKKAFADNADTRKAAADNRKEMVQGILKYCPKKYKDMILKQQDCNGNTPLHLLFWHGCSIPELTKHQGLDTMRKNKKEFTPLDMLYVKDDIVADQVHIKIALDDVQNDQSILKLWDKKSEKKKDIWECNKTTPSKRRKKDVKFDVEKNKLKEKKHAERKKDRERYKMRTNTQILVTALITTVTFTVGFTMPGGLHQSGEADEGQVILSRKGAFNVFMVSDALALLMSTSSLFFYFLESMNEDLHQVSLLNASSTVLNILSIGTMMLTFIAGTYVVLSDTPVLAIAICITGSLFFSLILLWIIKIAYDRCVKKNKD</sequence>
<evidence type="ECO:0000313" key="4">
    <source>
        <dbReference type="EMBL" id="WOG86469.1"/>
    </source>
</evidence>
<feature type="transmembrane region" description="Helical" evidence="2">
    <location>
        <begin position="1718"/>
        <end position="1739"/>
    </location>
</feature>
<gene>
    <name evidence="4" type="ORF">DCAR_0205675</name>
</gene>
<feature type="repeat" description="ANK" evidence="1">
    <location>
        <begin position="1065"/>
        <end position="1086"/>
    </location>
</feature>
<dbReference type="Pfam" id="PF13637">
    <property type="entry name" value="Ank_4"/>
    <property type="match status" value="1"/>
</dbReference>
<keyword evidence="1" id="KW-0040">ANK repeat</keyword>
<reference evidence="4" key="2">
    <citation type="submission" date="2022-03" db="EMBL/GenBank/DDBJ databases">
        <title>Draft title - Genomic analysis of global carrot germplasm unveils the trajectory of domestication and the origin of high carotenoid orange carrot.</title>
        <authorList>
            <person name="Iorizzo M."/>
            <person name="Ellison S."/>
            <person name="Senalik D."/>
            <person name="Macko-Podgorni A."/>
            <person name="Grzebelus D."/>
            <person name="Bostan H."/>
            <person name="Rolling W."/>
            <person name="Curaba J."/>
            <person name="Simon P."/>
        </authorList>
    </citation>
    <scope>NUCLEOTIDE SEQUENCE</scope>
    <source>
        <tissue evidence="4">Leaf</tissue>
    </source>
</reference>
<evidence type="ECO:0000259" key="3">
    <source>
        <dbReference type="Pfam" id="PF13962"/>
    </source>
</evidence>
<feature type="repeat" description="ANK" evidence="1">
    <location>
        <begin position="25"/>
        <end position="57"/>
    </location>
</feature>
<evidence type="ECO:0000256" key="1">
    <source>
        <dbReference type="PROSITE-ProRule" id="PRU00023"/>
    </source>
</evidence>
<keyword evidence="2" id="KW-0472">Membrane</keyword>
<dbReference type="EMBL" id="CP093344">
    <property type="protein sequence ID" value="WOG86469.1"/>
    <property type="molecule type" value="Genomic_DNA"/>
</dbReference>
<dbReference type="PANTHER" id="PTHR24121:SF22">
    <property type="entry name" value="PROTEIN ACCELERATED CELL DEATH 6-LIKE"/>
    <property type="match status" value="1"/>
</dbReference>
<reference evidence="4" key="1">
    <citation type="journal article" date="2016" name="Nat. Genet.">
        <title>A high-quality carrot genome assembly provides new insights into carotenoid accumulation and asterid genome evolution.</title>
        <authorList>
            <person name="Iorizzo M."/>
            <person name="Ellison S."/>
            <person name="Senalik D."/>
            <person name="Zeng P."/>
            <person name="Satapoomin P."/>
            <person name="Huang J."/>
            <person name="Bowman M."/>
            <person name="Iovene M."/>
            <person name="Sanseverino W."/>
            <person name="Cavagnaro P."/>
            <person name="Yildiz M."/>
            <person name="Macko-Podgorni A."/>
            <person name="Moranska E."/>
            <person name="Grzebelus E."/>
            <person name="Grzebelus D."/>
            <person name="Ashrafi H."/>
            <person name="Zheng Z."/>
            <person name="Cheng S."/>
            <person name="Spooner D."/>
            <person name="Van Deynze A."/>
            <person name="Simon P."/>
        </authorList>
    </citation>
    <scope>NUCLEOTIDE SEQUENCE</scope>
    <source>
        <tissue evidence="4">Leaf</tissue>
    </source>
</reference>
<dbReference type="InterPro" id="IPR002110">
    <property type="entry name" value="Ankyrin_rpt"/>
</dbReference>
<feature type="transmembrane region" description="Helical" evidence="2">
    <location>
        <begin position="1685"/>
        <end position="1712"/>
    </location>
</feature>
<accession>A0AAF0WCA0</accession>
<organism evidence="4 5">
    <name type="scientific">Daucus carota subsp. sativus</name>
    <name type="common">Carrot</name>
    <dbReference type="NCBI Taxonomy" id="79200"/>
    <lineage>
        <taxon>Eukaryota</taxon>
        <taxon>Viridiplantae</taxon>
        <taxon>Streptophyta</taxon>
        <taxon>Embryophyta</taxon>
        <taxon>Tracheophyta</taxon>
        <taxon>Spermatophyta</taxon>
        <taxon>Magnoliopsida</taxon>
        <taxon>eudicotyledons</taxon>
        <taxon>Gunneridae</taxon>
        <taxon>Pentapetalae</taxon>
        <taxon>asterids</taxon>
        <taxon>campanulids</taxon>
        <taxon>Apiales</taxon>
        <taxon>Apiaceae</taxon>
        <taxon>Apioideae</taxon>
        <taxon>Scandiceae</taxon>
        <taxon>Daucinae</taxon>
        <taxon>Daucus</taxon>
        <taxon>Daucus sect. Daucus</taxon>
    </lineage>
</organism>
<dbReference type="Pfam" id="PF13962">
    <property type="entry name" value="PGG"/>
    <property type="match status" value="1"/>
</dbReference>
<dbReference type="Proteomes" id="UP000077755">
    <property type="component" value="Chromosome 2"/>
</dbReference>
<feature type="repeat" description="ANK" evidence="1">
    <location>
        <begin position="1118"/>
        <end position="1140"/>
    </location>
</feature>
<dbReference type="SUPFAM" id="SSF48403">
    <property type="entry name" value="Ankyrin repeat"/>
    <property type="match status" value="4"/>
</dbReference>
<dbReference type="InterPro" id="IPR036770">
    <property type="entry name" value="Ankyrin_rpt-contain_sf"/>
</dbReference>
<feature type="repeat" description="ANK" evidence="1">
    <location>
        <begin position="269"/>
        <end position="291"/>
    </location>
</feature>
<feature type="repeat" description="ANK" evidence="1">
    <location>
        <begin position="112"/>
        <end position="134"/>
    </location>
</feature>
<protein>
    <recommendedName>
        <fullName evidence="3">PGG domain-containing protein</fullName>
    </recommendedName>
</protein>
<feature type="repeat" description="ANK" evidence="1">
    <location>
        <begin position="61"/>
        <end position="83"/>
    </location>
</feature>
<dbReference type="SMART" id="SM00248">
    <property type="entry name" value="ANK"/>
    <property type="match status" value="28"/>
</dbReference>
<dbReference type="Gene3D" id="1.25.40.20">
    <property type="entry name" value="Ankyrin repeat-containing domain"/>
    <property type="match status" value="9"/>
</dbReference>
<dbReference type="PROSITE" id="PS50297">
    <property type="entry name" value="ANK_REP_REGION"/>
    <property type="match status" value="7"/>
</dbReference>
<feature type="domain" description="PGG" evidence="3">
    <location>
        <begin position="1600"/>
        <end position="1712"/>
    </location>
</feature>
<dbReference type="PROSITE" id="PS50088">
    <property type="entry name" value="ANK_REPEAT"/>
    <property type="match status" value="7"/>
</dbReference>
<dbReference type="Pfam" id="PF12796">
    <property type="entry name" value="Ank_2"/>
    <property type="match status" value="8"/>
</dbReference>
<keyword evidence="2" id="KW-0812">Transmembrane</keyword>
<keyword evidence="2" id="KW-1133">Transmembrane helix</keyword>
<dbReference type="Pfam" id="PF00023">
    <property type="entry name" value="Ank"/>
    <property type="match status" value="1"/>
</dbReference>
<name>A0AAF0WCA0_DAUCS</name>
<proteinExistence type="predicted"/>
<evidence type="ECO:0000313" key="5">
    <source>
        <dbReference type="Proteomes" id="UP000077755"/>
    </source>
</evidence>
<evidence type="ECO:0000256" key="2">
    <source>
        <dbReference type="SAM" id="Phobius"/>
    </source>
</evidence>
<dbReference type="InterPro" id="IPR026961">
    <property type="entry name" value="PGG_dom"/>
</dbReference>